<evidence type="ECO:0000313" key="1">
    <source>
        <dbReference type="EMBL" id="BCN31005.1"/>
    </source>
</evidence>
<name>A0A7R7ELE5_9FIRM</name>
<dbReference type="RefSeq" id="WP_271712156.1">
    <property type="nucleotide sequence ID" value="NZ_AP024169.1"/>
</dbReference>
<reference evidence="1 2" key="1">
    <citation type="submission" date="2020-11" db="EMBL/GenBank/DDBJ databases">
        <title>Draft genome sequencing of a Lachnospiraceae strain isolated from anoxic soil subjected to BSD treatment.</title>
        <authorList>
            <person name="Uek A."/>
            <person name="Tonouchi A."/>
        </authorList>
    </citation>
    <scope>NUCLEOTIDE SEQUENCE [LARGE SCALE GENOMIC DNA]</scope>
    <source>
        <strain evidence="1 2">TB5</strain>
    </source>
</reference>
<gene>
    <name evidence="1" type="ORF">bsdtb5_23000</name>
</gene>
<dbReference type="KEGG" id="ahb:bsdtb5_23000"/>
<proteinExistence type="predicted"/>
<organism evidence="1 2">
    <name type="scientific">Anaeromicropila herbilytica</name>
    <dbReference type="NCBI Taxonomy" id="2785025"/>
    <lineage>
        <taxon>Bacteria</taxon>
        <taxon>Bacillati</taxon>
        <taxon>Bacillota</taxon>
        <taxon>Clostridia</taxon>
        <taxon>Lachnospirales</taxon>
        <taxon>Lachnospiraceae</taxon>
        <taxon>Anaeromicropila</taxon>
    </lineage>
</organism>
<dbReference type="EMBL" id="AP024169">
    <property type="protein sequence ID" value="BCN31005.1"/>
    <property type="molecule type" value="Genomic_DNA"/>
</dbReference>
<dbReference type="Proteomes" id="UP000595897">
    <property type="component" value="Chromosome"/>
</dbReference>
<sequence length="405" mass="47209">MQFIKEKRAFPTYVHKVIYLNALRQTPIERSLACTEGIDQEMVRSCQEYYSFVMEMHSDMYEDPSAWGMNPGEYDEFLGDAKENGMKQKYPSKTKALRSKARNCIQPYQHLLLSLGKIGRLTNNALTLPNEEYYGIKKFFDVKLNPKLKNLLNVVPYQVRMNAFQRVGLIITESDDGVTITSNRYPNMLQAMTELARSSEYVETFGGHNFHHTDFRQIFYRYTPKFDDVVQPLIDSHRDIIDQVHALAPELGLTSDCSTYWKVNYHYKGVHVMCIDTDDRFEHRSKLVNTVRVRINGAMSDLPLYLDKIKGQGVEFVNYFMRHLSYCTACSTTHLGWKCEVFGRNVRVCGSPTFQIINPSELDIEYIRKFVELRKEIIDLEKNKKKSVLKRENTNKEFIKSRKSG</sequence>
<protein>
    <submittedName>
        <fullName evidence="1">Uncharacterized protein</fullName>
    </submittedName>
</protein>
<evidence type="ECO:0000313" key="2">
    <source>
        <dbReference type="Proteomes" id="UP000595897"/>
    </source>
</evidence>
<keyword evidence="2" id="KW-1185">Reference proteome</keyword>
<dbReference type="AlphaFoldDB" id="A0A7R7ELE5"/>
<accession>A0A7R7ELE5</accession>